<dbReference type="Proteomes" id="UP000824209">
    <property type="component" value="Unassembled WGS sequence"/>
</dbReference>
<accession>A0A9D2M1L2</accession>
<keyword evidence="1" id="KW-0547">Nucleotide-binding</keyword>
<dbReference type="GO" id="GO:0005524">
    <property type="term" value="F:ATP binding"/>
    <property type="evidence" value="ECO:0007669"/>
    <property type="project" value="UniProtKB-UniRule"/>
</dbReference>
<gene>
    <name evidence="3" type="ORF">H9943_05455</name>
</gene>
<dbReference type="InterPro" id="IPR011761">
    <property type="entry name" value="ATP-grasp"/>
</dbReference>
<feature type="domain" description="ATP-grasp" evidence="2">
    <location>
        <begin position="123"/>
        <end position="325"/>
    </location>
</feature>
<reference evidence="3" key="1">
    <citation type="journal article" date="2021" name="PeerJ">
        <title>Extensive microbial diversity within the chicken gut microbiome revealed by metagenomics and culture.</title>
        <authorList>
            <person name="Gilroy R."/>
            <person name="Ravi A."/>
            <person name="Getino M."/>
            <person name="Pursley I."/>
            <person name="Horton D.L."/>
            <person name="Alikhan N.F."/>
            <person name="Baker D."/>
            <person name="Gharbi K."/>
            <person name="Hall N."/>
            <person name="Watson M."/>
            <person name="Adriaenssens E.M."/>
            <person name="Foster-Nyarko E."/>
            <person name="Jarju S."/>
            <person name="Secka A."/>
            <person name="Antonio M."/>
            <person name="Oren A."/>
            <person name="Chaudhuri R.R."/>
            <person name="La Ragione R."/>
            <person name="Hildebrand F."/>
            <person name="Pallen M.J."/>
        </authorList>
    </citation>
    <scope>NUCLEOTIDE SEQUENCE</scope>
    <source>
        <strain evidence="3">ChiBcec8-14828</strain>
    </source>
</reference>
<comment type="caution">
    <text evidence="3">The sequence shown here is derived from an EMBL/GenBank/DDBJ whole genome shotgun (WGS) entry which is preliminary data.</text>
</comment>
<sequence>MANVNLIPVLIGADMNCYSMARAFHEAYGVESYAFGRWAMGDTMYSRIVHCTYIENIDTPSVLVDTVTRFAESHADKTCLVLGCTDDYASLLMEIQNDLPKNCIAPYISPALRDTLVSKADFYALCDQYDIPYPRTFCAESALDAAALSEEALGFAYPVIVKPSSSILYWKYPFDGMKKVYTANTPQEAADILAKIYASGYPDKIILQDMIPGDDSYMRVLTAYCDKNGKVKRMCLGHVGLEEHTPKALGNHAAIITEFNEPLMLCLKNFLETIGYTGFANFDIKFDTRDGSYRVFEINLRQGRSNYYVTGAGMNLAELVVKDRVLGEDLGECQLYRGEHFWHSVPRGVVYRYVRSPEFVQKARRLAAEGKESCTFRYTPDLRFNWKRTAYYLVHMQRYYKKFKTYYSK</sequence>
<dbReference type="AlphaFoldDB" id="A0A9D2M1L2"/>
<evidence type="ECO:0000259" key="2">
    <source>
        <dbReference type="PROSITE" id="PS50975"/>
    </source>
</evidence>
<evidence type="ECO:0000256" key="1">
    <source>
        <dbReference type="PROSITE-ProRule" id="PRU00409"/>
    </source>
</evidence>
<protein>
    <submittedName>
        <fullName evidence="3">ATP-grasp domain-containing protein</fullName>
    </submittedName>
</protein>
<keyword evidence="1" id="KW-0067">ATP-binding</keyword>
<organism evidence="3 4">
    <name type="scientific">Candidatus Ruthenibacterium avium</name>
    <dbReference type="NCBI Taxonomy" id="2838751"/>
    <lineage>
        <taxon>Bacteria</taxon>
        <taxon>Bacillati</taxon>
        <taxon>Bacillota</taxon>
        <taxon>Clostridia</taxon>
        <taxon>Eubacteriales</taxon>
        <taxon>Oscillospiraceae</taxon>
        <taxon>Ruthenibacterium</taxon>
    </lineage>
</organism>
<dbReference type="PROSITE" id="PS50975">
    <property type="entry name" value="ATP_GRASP"/>
    <property type="match status" value="1"/>
</dbReference>
<evidence type="ECO:0000313" key="4">
    <source>
        <dbReference type="Proteomes" id="UP000824209"/>
    </source>
</evidence>
<name>A0A9D2M1L2_9FIRM</name>
<dbReference type="EMBL" id="DWYA01000052">
    <property type="protein sequence ID" value="HJB39825.1"/>
    <property type="molecule type" value="Genomic_DNA"/>
</dbReference>
<dbReference type="GO" id="GO:0046872">
    <property type="term" value="F:metal ion binding"/>
    <property type="evidence" value="ECO:0007669"/>
    <property type="project" value="InterPro"/>
</dbReference>
<proteinExistence type="predicted"/>
<reference evidence="3" key="2">
    <citation type="submission" date="2021-04" db="EMBL/GenBank/DDBJ databases">
        <authorList>
            <person name="Gilroy R."/>
        </authorList>
    </citation>
    <scope>NUCLEOTIDE SEQUENCE</scope>
    <source>
        <strain evidence="3">ChiBcec8-14828</strain>
    </source>
</reference>
<evidence type="ECO:0000313" key="3">
    <source>
        <dbReference type="EMBL" id="HJB39825.1"/>
    </source>
</evidence>
<dbReference type="SUPFAM" id="SSF56059">
    <property type="entry name" value="Glutathione synthetase ATP-binding domain-like"/>
    <property type="match status" value="1"/>
</dbReference>
<dbReference type="Gene3D" id="3.30.470.20">
    <property type="entry name" value="ATP-grasp fold, B domain"/>
    <property type="match status" value="1"/>
</dbReference>